<proteinExistence type="predicted"/>
<evidence type="ECO:0000313" key="2">
    <source>
        <dbReference type="Proteomes" id="UP000642748"/>
    </source>
</evidence>
<gene>
    <name evidence="1" type="ORF">Raf01_42170</name>
</gene>
<evidence type="ECO:0000313" key="1">
    <source>
        <dbReference type="EMBL" id="GIH16045.1"/>
    </source>
</evidence>
<dbReference type="Proteomes" id="UP000642748">
    <property type="component" value="Unassembled WGS sequence"/>
</dbReference>
<reference evidence="1" key="1">
    <citation type="submission" date="2021-01" db="EMBL/GenBank/DDBJ databases">
        <title>Whole genome shotgun sequence of Rugosimonospora africana NBRC 104875.</title>
        <authorList>
            <person name="Komaki H."/>
            <person name="Tamura T."/>
        </authorList>
    </citation>
    <scope>NUCLEOTIDE SEQUENCE</scope>
    <source>
        <strain evidence="1">NBRC 104875</strain>
    </source>
</reference>
<comment type="caution">
    <text evidence="1">The sequence shown here is derived from an EMBL/GenBank/DDBJ whole genome shotgun (WGS) entry which is preliminary data.</text>
</comment>
<name>A0A8J3VRC5_9ACTN</name>
<dbReference type="EMBL" id="BONZ01000039">
    <property type="protein sequence ID" value="GIH16045.1"/>
    <property type="molecule type" value="Genomic_DNA"/>
</dbReference>
<sequence length="41" mass="4657">MLASEVIARSAVKFSHYNRGEVERAGTGFNEVNQLLTERFE</sequence>
<keyword evidence="2" id="KW-1185">Reference proteome</keyword>
<dbReference type="AlphaFoldDB" id="A0A8J3VRC5"/>
<protein>
    <submittedName>
        <fullName evidence="1">Uncharacterized protein</fullName>
    </submittedName>
</protein>
<accession>A0A8J3VRC5</accession>
<organism evidence="1 2">
    <name type="scientific">Rugosimonospora africana</name>
    <dbReference type="NCBI Taxonomy" id="556532"/>
    <lineage>
        <taxon>Bacteria</taxon>
        <taxon>Bacillati</taxon>
        <taxon>Actinomycetota</taxon>
        <taxon>Actinomycetes</taxon>
        <taxon>Micromonosporales</taxon>
        <taxon>Micromonosporaceae</taxon>
        <taxon>Rugosimonospora</taxon>
    </lineage>
</organism>